<dbReference type="EMBL" id="SMOL01000695">
    <property type="protein sequence ID" value="KAB2602088.1"/>
    <property type="molecule type" value="Genomic_DNA"/>
</dbReference>
<sequence length="133" mass="15154">MNMLLPSTYRPSTLFGLFCSFCPFKLEKGFNSSILVKHTTHTQRKKNIGKKRDMEMNNPSQEEMMEFNKAEPWMFKPKTGSVFPVKKRLVKRMMLDQIVQCFWSVADTSAGVGASETSNAKKIVSSHVYPSPP</sequence>
<evidence type="ECO:0000313" key="1">
    <source>
        <dbReference type="EMBL" id="KAB2602088.1"/>
    </source>
</evidence>
<proteinExistence type="predicted"/>
<reference evidence="1 2" key="3">
    <citation type="submission" date="2019-11" db="EMBL/GenBank/DDBJ databases">
        <title>A de novo genome assembly of a pear dwarfing rootstock.</title>
        <authorList>
            <person name="Wang F."/>
            <person name="Wang J."/>
            <person name="Li S."/>
            <person name="Zhang Y."/>
            <person name="Fang M."/>
            <person name="Ma L."/>
            <person name="Zhao Y."/>
            <person name="Jiang S."/>
        </authorList>
    </citation>
    <scope>NUCLEOTIDE SEQUENCE [LARGE SCALE GENOMIC DNA]</scope>
    <source>
        <strain evidence="1">S2</strain>
        <tissue evidence="1">Leaf</tissue>
    </source>
</reference>
<accession>A0A5N5FG42</accession>
<comment type="caution">
    <text evidence="1">The sequence shown here is derived from an EMBL/GenBank/DDBJ whole genome shotgun (WGS) entry which is preliminary data.</text>
</comment>
<dbReference type="OrthoDB" id="1167184at2759"/>
<name>A0A5N5FG42_9ROSA</name>
<keyword evidence="2" id="KW-1185">Reference proteome</keyword>
<reference evidence="1 2" key="1">
    <citation type="submission" date="2019-09" db="EMBL/GenBank/DDBJ databases">
        <authorList>
            <person name="Ou C."/>
        </authorList>
    </citation>
    <scope>NUCLEOTIDE SEQUENCE [LARGE SCALE GENOMIC DNA]</scope>
    <source>
        <strain evidence="1">S2</strain>
        <tissue evidence="1">Leaf</tissue>
    </source>
</reference>
<dbReference type="Proteomes" id="UP000327157">
    <property type="component" value="Chromosome 10"/>
</dbReference>
<reference evidence="2" key="2">
    <citation type="submission" date="2019-10" db="EMBL/GenBank/DDBJ databases">
        <title>A de novo genome assembly of a pear dwarfing rootstock.</title>
        <authorList>
            <person name="Wang F."/>
            <person name="Wang J."/>
            <person name="Li S."/>
            <person name="Zhang Y."/>
            <person name="Fang M."/>
            <person name="Ma L."/>
            <person name="Zhao Y."/>
            <person name="Jiang S."/>
        </authorList>
    </citation>
    <scope>NUCLEOTIDE SEQUENCE [LARGE SCALE GENOMIC DNA]</scope>
</reference>
<dbReference type="AlphaFoldDB" id="A0A5N5FG42"/>
<gene>
    <name evidence="1" type="ORF">D8674_003093</name>
</gene>
<protein>
    <submittedName>
        <fullName evidence="1">Uncharacterized protein</fullName>
    </submittedName>
</protein>
<organism evidence="1 2">
    <name type="scientific">Pyrus ussuriensis x Pyrus communis</name>
    <dbReference type="NCBI Taxonomy" id="2448454"/>
    <lineage>
        <taxon>Eukaryota</taxon>
        <taxon>Viridiplantae</taxon>
        <taxon>Streptophyta</taxon>
        <taxon>Embryophyta</taxon>
        <taxon>Tracheophyta</taxon>
        <taxon>Spermatophyta</taxon>
        <taxon>Magnoliopsida</taxon>
        <taxon>eudicotyledons</taxon>
        <taxon>Gunneridae</taxon>
        <taxon>Pentapetalae</taxon>
        <taxon>rosids</taxon>
        <taxon>fabids</taxon>
        <taxon>Rosales</taxon>
        <taxon>Rosaceae</taxon>
        <taxon>Amygdaloideae</taxon>
        <taxon>Maleae</taxon>
        <taxon>Pyrus</taxon>
    </lineage>
</organism>
<evidence type="ECO:0000313" key="2">
    <source>
        <dbReference type="Proteomes" id="UP000327157"/>
    </source>
</evidence>